<evidence type="ECO:0000256" key="15">
    <source>
        <dbReference type="ARBA" id="ARBA00023136"/>
    </source>
</evidence>
<keyword evidence="15" id="KW-0472">Membrane</keyword>
<keyword evidence="9" id="KW-0809">Transit peptide</keyword>
<feature type="domain" description="CHCH" evidence="20">
    <location>
        <begin position="166"/>
        <end position="202"/>
    </location>
</feature>
<evidence type="ECO:0000256" key="3">
    <source>
        <dbReference type="ARBA" id="ARBA00004164"/>
    </source>
</evidence>
<evidence type="ECO:0000256" key="8">
    <source>
        <dbReference type="ARBA" id="ARBA00022927"/>
    </source>
</evidence>
<keyword evidence="5" id="KW-0813">Transport</keyword>
<feature type="compositionally biased region" description="Low complexity" evidence="19">
    <location>
        <begin position="218"/>
        <end position="258"/>
    </location>
</feature>
<sequence length="290" mass="31847">MFRSIVSRGFPYRVVPLARASRGSLKRYTSSSSSNFNGGNNSKAITLGALVTLGSILFISPYNLKSLLPQRSANTQEFEKQPVEPEEPAAEEKPAESEEPAEPEQPAAEEKPAQPEQPKEDPPSQPSPEDNSDESEQGERATAYNPDTGVINWDCPCLGGMAHGPCGEEFKAAFSCFVYSEADPKGIDCIDKFQQMQDCFRRHPEHYAEQLKDEEEAAAAQESVEAEVAVSEPPVQSQPAQEQPAQEQPAQEQPAQEHPAQEHPAQELPAQEQPQEQPKDDEQKSSESSD</sequence>
<evidence type="ECO:0000256" key="19">
    <source>
        <dbReference type="SAM" id="MobiDB-lite"/>
    </source>
</evidence>
<comment type="cofactor">
    <cofactor evidence="2">
        <name>Cu(2+)</name>
        <dbReference type="ChEBI" id="CHEBI:29036"/>
    </cofactor>
</comment>
<protein>
    <recommendedName>
        <fullName evidence="4">Mitochondrial intermembrane space import and assembly protein 40</fullName>
    </recommendedName>
    <alternativeName>
        <fullName evidence="18">Mitochondrial import inner membrane translocase TIM40</fullName>
    </alternativeName>
</protein>
<feature type="region of interest" description="Disordered" evidence="19">
    <location>
        <begin position="211"/>
        <end position="290"/>
    </location>
</feature>
<dbReference type="EMBL" id="BDGX01000033">
    <property type="protein sequence ID" value="GAV52589.1"/>
    <property type="molecule type" value="Genomic_DNA"/>
</dbReference>
<evidence type="ECO:0000256" key="2">
    <source>
        <dbReference type="ARBA" id="ARBA00001973"/>
    </source>
</evidence>
<keyword evidence="7" id="KW-0999">Mitochondrion inner membrane</keyword>
<dbReference type="PANTHER" id="PTHR21622">
    <property type="entry name" value="COILED-COIL-HELIX-COILED-COIL-HELIX DOMAIN CONTAINING 4"/>
    <property type="match status" value="1"/>
</dbReference>
<evidence type="ECO:0000256" key="7">
    <source>
        <dbReference type="ARBA" id="ARBA00022792"/>
    </source>
</evidence>
<evidence type="ECO:0000259" key="20">
    <source>
        <dbReference type="Pfam" id="PF06747"/>
    </source>
</evidence>
<gene>
    <name evidence="21" type="ORF">ZYGR_0AG05800</name>
</gene>
<comment type="caution">
    <text evidence="21">The sequence shown here is derived from an EMBL/GenBank/DDBJ whole genome shotgun (WGS) entry which is preliminary data.</text>
</comment>
<accession>A0A1Q3AA09</accession>
<evidence type="ECO:0000256" key="16">
    <source>
        <dbReference type="ARBA" id="ARBA00023157"/>
    </source>
</evidence>
<keyword evidence="8" id="KW-0653">Protein transport</keyword>
<evidence type="ECO:0000256" key="11">
    <source>
        <dbReference type="ARBA" id="ARBA00022989"/>
    </source>
</evidence>
<keyword evidence="13" id="KW-0811">Translocation</keyword>
<evidence type="ECO:0000256" key="1">
    <source>
        <dbReference type="ARBA" id="ARBA00001947"/>
    </source>
</evidence>
<dbReference type="OrthoDB" id="7481291at2759"/>
<evidence type="ECO:0000256" key="14">
    <source>
        <dbReference type="ARBA" id="ARBA00023128"/>
    </source>
</evidence>
<keyword evidence="12" id="KW-0560">Oxidoreductase</keyword>
<dbReference type="InterPro" id="IPR039289">
    <property type="entry name" value="CHCHD4"/>
</dbReference>
<evidence type="ECO:0000256" key="12">
    <source>
        <dbReference type="ARBA" id="ARBA00023002"/>
    </source>
</evidence>
<organism evidence="21 22">
    <name type="scientific">Zygosaccharomyces rouxii</name>
    <dbReference type="NCBI Taxonomy" id="4956"/>
    <lineage>
        <taxon>Eukaryota</taxon>
        <taxon>Fungi</taxon>
        <taxon>Dikarya</taxon>
        <taxon>Ascomycota</taxon>
        <taxon>Saccharomycotina</taxon>
        <taxon>Saccharomycetes</taxon>
        <taxon>Saccharomycetales</taxon>
        <taxon>Saccharomycetaceae</taxon>
        <taxon>Zygosaccharomyces</taxon>
    </lineage>
</organism>
<dbReference type="PROSITE" id="PS51808">
    <property type="entry name" value="CHCH"/>
    <property type="match status" value="1"/>
</dbReference>
<dbReference type="FunFam" id="1.10.287.2900:FF:000002">
    <property type="entry name" value="Mitochondrial intermembrane space import and assembly protein"/>
    <property type="match status" value="1"/>
</dbReference>
<feature type="compositionally biased region" description="Low complexity" evidence="19">
    <location>
        <begin position="266"/>
        <end position="276"/>
    </location>
</feature>
<keyword evidence="14" id="KW-0496">Mitochondrion</keyword>
<comment type="cofactor">
    <cofactor evidence="1">
        <name>Zn(2+)</name>
        <dbReference type="ChEBI" id="CHEBI:29105"/>
    </cofactor>
</comment>
<dbReference type="GO" id="GO:0015035">
    <property type="term" value="F:protein-disulfide reductase activity"/>
    <property type="evidence" value="ECO:0007669"/>
    <property type="project" value="InterPro"/>
</dbReference>
<evidence type="ECO:0000313" key="22">
    <source>
        <dbReference type="Proteomes" id="UP000187013"/>
    </source>
</evidence>
<comment type="subcellular location">
    <subcellularLocation>
        <location evidence="3">Mitochondrion inner membrane</location>
        <topology evidence="3">Single-pass type II membrane protein</topology>
        <orientation evidence="3">Intermembrane side</orientation>
    </subcellularLocation>
</comment>
<dbReference type="Gene3D" id="1.10.287.2900">
    <property type="match status" value="1"/>
</dbReference>
<keyword evidence="17" id="KW-0676">Redox-active center</keyword>
<reference evidence="21 22" key="1">
    <citation type="submission" date="2016-08" db="EMBL/GenBank/DDBJ databases">
        <title>Draft genome sequence of allopolyploid Zygosaccharomyces rouxii.</title>
        <authorList>
            <person name="Watanabe J."/>
            <person name="Uehara K."/>
            <person name="Mogi Y."/>
            <person name="Tsukioka Y."/>
        </authorList>
    </citation>
    <scope>NUCLEOTIDE SEQUENCE [LARGE SCALE GENOMIC DNA]</scope>
    <source>
        <strain evidence="21 22">NBRC 110957</strain>
    </source>
</reference>
<proteinExistence type="predicted"/>
<dbReference type="GO" id="GO:0005743">
    <property type="term" value="C:mitochondrial inner membrane"/>
    <property type="evidence" value="ECO:0007669"/>
    <property type="project" value="UniProtKB-SubCell"/>
</dbReference>
<evidence type="ECO:0000256" key="13">
    <source>
        <dbReference type="ARBA" id="ARBA00023010"/>
    </source>
</evidence>
<evidence type="ECO:0000256" key="4">
    <source>
        <dbReference type="ARBA" id="ARBA00013714"/>
    </source>
</evidence>
<evidence type="ECO:0000256" key="17">
    <source>
        <dbReference type="ARBA" id="ARBA00023284"/>
    </source>
</evidence>
<feature type="compositionally biased region" description="Basic and acidic residues" evidence="19">
    <location>
        <begin position="277"/>
        <end position="290"/>
    </location>
</feature>
<evidence type="ECO:0000256" key="10">
    <source>
        <dbReference type="ARBA" id="ARBA00022968"/>
    </source>
</evidence>
<feature type="compositionally biased region" description="Basic and acidic residues" evidence="19">
    <location>
        <begin position="108"/>
        <end position="122"/>
    </location>
</feature>
<dbReference type="AlphaFoldDB" id="A0A1Q3AA09"/>
<evidence type="ECO:0000256" key="6">
    <source>
        <dbReference type="ARBA" id="ARBA00022692"/>
    </source>
</evidence>
<dbReference type="PANTHER" id="PTHR21622:SF0">
    <property type="entry name" value="COILED-COIL-HELIX-COILED-COIL-HELIX DOMAIN CONTAINING 4"/>
    <property type="match status" value="1"/>
</dbReference>
<dbReference type="Pfam" id="PF06747">
    <property type="entry name" value="CHCH"/>
    <property type="match status" value="1"/>
</dbReference>
<evidence type="ECO:0000313" key="21">
    <source>
        <dbReference type="EMBL" id="GAV52589.1"/>
    </source>
</evidence>
<keyword evidence="6" id="KW-0812">Transmembrane</keyword>
<evidence type="ECO:0000256" key="18">
    <source>
        <dbReference type="ARBA" id="ARBA00033150"/>
    </source>
</evidence>
<evidence type="ECO:0000256" key="9">
    <source>
        <dbReference type="ARBA" id="ARBA00022946"/>
    </source>
</evidence>
<name>A0A1Q3AA09_ZYGRO</name>
<dbReference type="Proteomes" id="UP000187013">
    <property type="component" value="Unassembled WGS sequence"/>
</dbReference>
<keyword evidence="11" id="KW-1133">Transmembrane helix</keyword>
<dbReference type="GO" id="GO:0005758">
    <property type="term" value="C:mitochondrial intermembrane space"/>
    <property type="evidence" value="ECO:0007669"/>
    <property type="project" value="TreeGrafter"/>
</dbReference>
<dbReference type="GO" id="GO:0045041">
    <property type="term" value="P:protein import into mitochondrial intermembrane space"/>
    <property type="evidence" value="ECO:0007669"/>
    <property type="project" value="InterPro"/>
</dbReference>
<evidence type="ECO:0000256" key="5">
    <source>
        <dbReference type="ARBA" id="ARBA00022448"/>
    </source>
</evidence>
<keyword evidence="10" id="KW-0735">Signal-anchor</keyword>
<dbReference type="InterPro" id="IPR010625">
    <property type="entry name" value="CHCH"/>
</dbReference>
<feature type="region of interest" description="Disordered" evidence="19">
    <location>
        <begin position="75"/>
        <end position="149"/>
    </location>
</feature>
<keyword evidence="16" id="KW-1015">Disulfide bond</keyword>